<dbReference type="EMBL" id="WQLB01000009">
    <property type="protein sequence ID" value="MVN86917.1"/>
    <property type="molecule type" value="Genomic_DNA"/>
</dbReference>
<evidence type="ECO:0000313" key="3">
    <source>
        <dbReference type="Proteomes" id="UP000483286"/>
    </source>
</evidence>
<dbReference type="Proteomes" id="UP000483286">
    <property type="component" value="Unassembled WGS sequence"/>
</dbReference>
<proteinExistence type="predicted"/>
<reference evidence="2 3" key="1">
    <citation type="submission" date="2019-12" db="EMBL/GenBank/DDBJ databases">
        <title>Deinococcus sp. HMF7620 Genome sequencing and assembly.</title>
        <authorList>
            <person name="Kang H."/>
            <person name="Kim H."/>
            <person name="Joh K."/>
        </authorList>
    </citation>
    <scope>NUCLEOTIDE SEQUENCE [LARGE SCALE GENOMIC DNA]</scope>
    <source>
        <strain evidence="2 3">HMF7620</strain>
    </source>
</reference>
<feature type="region of interest" description="Disordered" evidence="1">
    <location>
        <begin position="75"/>
        <end position="97"/>
    </location>
</feature>
<evidence type="ECO:0000256" key="1">
    <source>
        <dbReference type="SAM" id="MobiDB-lite"/>
    </source>
</evidence>
<name>A0A7C9LLW7_9DEIO</name>
<sequence length="562" mass="61560">MAEWSWHEFLEWLDGCCCRGELPAGSCVWGVVVAAFPGAVTVRLDTGQAVRASLAPGAFPRPGQRMQVCRDGAHHTDRRTMHQPRRPTHTEDDAGVFPQTASYDSPQRLALDHVPTVAPDGTFLGGGSVPSLPVMTLDDGQLHPLGANAVNHLERWVEWLEQVSSTSTPPDLTGLGIRSQRAWTVVTDPAVAIHEQLLLSGGSDVVQYALKRQNFDGSESSTPLTVSAPWRIYKTRLMTQGDIVTDYRLREKWERLGPTMNDPDGPNALWRRERAILMMHPHGWEVIDEAPYNFTRLSISGVDKTRAQWEADGTPPNPTDPALGLPFFRTIQQASWLVDAPLPPQTPVPSREGPRFRAPGVTIFPPPGNTAAYTTDHARLEEGARLLAGGQELTGGSWAALCGPVNAQGVPEVWVLHTADDTDAPITLVRPGGGGSLPRDRFEREILRVQVGTFRRFHPSGTLTHSWPPHWALCECGAGVITFSFNPFDPPTLRAVGLYDPWRDSRGGLPPEGSTDPAWWWWEKRPKQRPKVLPPDAPVAPLRLALMDVFLGAGPTNPGGSS</sequence>
<feature type="region of interest" description="Disordered" evidence="1">
    <location>
        <begin position="346"/>
        <end position="368"/>
    </location>
</feature>
<dbReference type="AlphaFoldDB" id="A0A7C9LLW7"/>
<organism evidence="2 3">
    <name type="scientific">Deinococcus arboris</name>
    <dbReference type="NCBI Taxonomy" id="2682977"/>
    <lineage>
        <taxon>Bacteria</taxon>
        <taxon>Thermotogati</taxon>
        <taxon>Deinococcota</taxon>
        <taxon>Deinococci</taxon>
        <taxon>Deinococcales</taxon>
        <taxon>Deinococcaceae</taxon>
        <taxon>Deinococcus</taxon>
    </lineage>
</organism>
<dbReference type="RefSeq" id="WP_157458967.1">
    <property type="nucleotide sequence ID" value="NZ_WQLB01000009.1"/>
</dbReference>
<keyword evidence="3" id="KW-1185">Reference proteome</keyword>
<protein>
    <submittedName>
        <fullName evidence="2">Uncharacterized protein</fullName>
    </submittedName>
</protein>
<gene>
    <name evidence="2" type="ORF">GO986_09080</name>
</gene>
<evidence type="ECO:0000313" key="2">
    <source>
        <dbReference type="EMBL" id="MVN86917.1"/>
    </source>
</evidence>
<comment type="caution">
    <text evidence="2">The sequence shown here is derived from an EMBL/GenBank/DDBJ whole genome shotgun (WGS) entry which is preliminary data.</text>
</comment>
<accession>A0A7C9LLW7</accession>